<dbReference type="PROSITE" id="PS50850">
    <property type="entry name" value="MFS"/>
    <property type="match status" value="1"/>
</dbReference>
<keyword evidence="9" id="KW-1185">Reference proteome</keyword>
<feature type="transmembrane region" description="Helical" evidence="6">
    <location>
        <begin position="540"/>
        <end position="560"/>
    </location>
</feature>
<keyword evidence="5 6" id="KW-0472">Membrane</keyword>
<evidence type="ECO:0000256" key="1">
    <source>
        <dbReference type="ARBA" id="ARBA00004651"/>
    </source>
</evidence>
<dbReference type="PROSITE" id="PS51257">
    <property type="entry name" value="PROKAR_LIPOPROTEIN"/>
    <property type="match status" value="1"/>
</dbReference>
<dbReference type="Proteomes" id="UP001596001">
    <property type="component" value="Unassembled WGS sequence"/>
</dbReference>
<evidence type="ECO:0000313" key="9">
    <source>
        <dbReference type="Proteomes" id="UP001596001"/>
    </source>
</evidence>
<feature type="transmembrane region" description="Helical" evidence="6">
    <location>
        <begin position="151"/>
        <end position="171"/>
    </location>
</feature>
<dbReference type="RefSeq" id="WP_382430997.1">
    <property type="nucleotide sequence ID" value="NZ_JBHSHJ010000003.1"/>
</dbReference>
<keyword evidence="2" id="KW-1003">Cell membrane</keyword>
<feature type="transmembrane region" description="Helical" evidence="6">
    <location>
        <begin position="422"/>
        <end position="442"/>
    </location>
</feature>
<feature type="transmembrane region" description="Helical" evidence="6">
    <location>
        <begin position="659"/>
        <end position="677"/>
    </location>
</feature>
<dbReference type="InterPro" id="IPR050189">
    <property type="entry name" value="MFS_Efflux_Transporters"/>
</dbReference>
<feature type="transmembrane region" description="Helical" evidence="6">
    <location>
        <begin position="454"/>
        <end position="471"/>
    </location>
</feature>
<name>A0ABV9QAI7_9BURK</name>
<evidence type="ECO:0000256" key="5">
    <source>
        <dbReference type="ARBA" id="ARBA00023136"/>
    </source>
</evidence>
<evidence type="ECO:0000313" key="8">
    <source>
        <dbReference type="EMBL" id="MFC4788506.1"/>
    </source>
</evidence>
<comment type="subcellular location">
    <subcellularLocation>
        <location evidence="1">Cell membrane</location>
        <topology evidence="1">Multi-pass membrane protein</topology>
    </subcellularLocation>
</comment>
<dbReference type="PANTHER" id="PTHR43124">
    <property type="entry name" value="PURINE EFFLUX PUMP PBUE"/>
    <property type="match status" value="1"/>
</dbReference>
<feature type="transmembrane region" description="Helical" evidence="6">
    <location>
        <begin position="477"/>
        <end position="501"/>
    </location>
</feature>
<feature type="transmembrane region" description="Helical" evidence="6">
    <location>
        <begin position="192"/>
        <end position="211"/>
    </location>
</feature>
<dbReference type="PANTHER" id="PTHR43124:SF3">
    <property type="entry name" value="CHLORAMPHENICOL EFFLUX PUMP RV0191"/>
    <property type="match status" value="1"/>
</dbReference>
<feature type="transmembrane region" description="Helical" evidence="6">
    <location>
        <begin position="331"/>
        <end position="350"/>
    </location>
</feature>
<dbReference type="SUPFAM" id="SSF103473">
    <property type="entry name" value="MFS general substrate transporter"/>
    <property type="match status" value="1"/>
</dbReference>
<proteinExistence type="predicted"/>
<dbReference type="Gene3D" id="1.20.1250.20">
    <property type="entry name" value="MFS general substrate transporter like domains"/>
    <property type="match status" value="1"/>
</dbReference>
<dbReference type="EMBL" id="JBHSHJ010000003">
    <property type="protein sequence ID" value="MFC4788506.1"/>
    <property type="molecule type" value="Genomic_DNA"/>
</dbReference>
<dbReference type="Pfam" id="PF07690">
    <property type="entry name" value="MFS_1"/>
    <property type="match status" value="1"/>
</dbReference>
<feature type="transmembrane region" description="Helical" evidence="6">
    <location>
        <begin position="513"/>
        <end position="534"/>
    </location>
</feature>
<gene>
    <name evidence="8" type="ORF">ACFO6X_05840</name>
</gene>
<feature type="transmembrane region" description="Helical" evidence="6">
    <location>
        <begin position="742"/>
        <end position="763"/>
    </location>
</feature>
<feature type="domain" description="Major facilitator superfamily (MFS) profile" evidence="7">
    <location>
        <begin position="382"/>
        <end position="777"/>
    </location>
</feature>
<organism evidence="8 9">
    <name type="scientific">Giesbergeria sinuosa</name>
    <dbReference type="NCBI Taxonomy" id="80883"/>
    <lineage>
        <taxon>Bacteria</taxon>
        <taxon>Pseudomonadati</taxon>
        <taxon>Pseudomonadota</taxon>
        <taxon>Betaproteobacteria</taxon>
        <taxon>Burkholderiales</taxon>
        <taxon>Comamonadaceae</taxon>
        <taxon>Giesbergeria</taxon>
    </lineage>
</organism>
<keyword evidence="3 6" id="KW-0812">Transmembrane</keyword>
<evidence type="ECO:0000256" key="2">
    <source>
        <dbReference type="ARBA" id="ARBA00022475"/>
    </source>
</evidence>
<dbReference type="InterPro" id="IPR036259">
    <property type="entry name" value="MFS_trans_sf"/>
</dbReference>
<reference evidence="9" key="1">
    <citation type="journal article" date="2019" name="Int. J. Syst. Evol. Microbiol.">
        <title>The Global Catalogue of Microorganisms (GCM) 10K type strain sequencing project: providing services to taxonomists for standard genome sequencing and annotation.</title>
        <authorList>
            <consortium name="The Broad Institute Genomics Platform"/>
            <consortium name="The Broad Institute Genome Sequencing Center for Infectious Disease"/>
            <person name="Wu L."/>
            <person name="Ma J."/>
        </authorList>
    </citation>
    <scope>NUCLEOTIDE SEQUENCE [LARGE SCALE GENOMIC DNA]</scope>
    <source>
        <strain evidence="9">CCUG 49452</strain>
    </source>
</reference>
<dbReference type="InterPro" id="IPR005829">
    <property type="entry name" value="Sugar_transporter_CS"/>
</dbReference>
<protein>
    <submittedName>
        <fullName evidence="8">MFS transporter</fullName>
    </submittedName>
</protein>
<evidence type="ECO:0000259" key="7">
    <source>
        <dbReference type="PROSITE" id="PS50850"/>
    </source>
</evidence>
<evidence type="ECO:0000256" key="3">
    <source>
        <dbReference type="ARBA" id="ARBA00022692"/>
    </source>
</evidence>
<dbReference type="InterPro" id="IPR011701">
    <property type="entry name" value="MFS"/>
</dbReference>
<keyword evidence="4 6" id="KW-1133">Transmembrane helix</keyword>
<evidence type="ECO:0000256" key="4">
    <source>
        <dbReference type="ARBA" id="ARBA00022989"/>
    </source>
</evidence>
<feature type="transmembrane region" description="Helical" evidence="6">
    <location>
        <begin position="636"/>
        <end position="652"/>
    </location>
</feature>
<evidence type="ECO:0000256" key="6">
    <source>
        <dbReference type="SAM" id="Phobius"/>
    </source>
</evidence>
<comment type="caution">
    <text evidence="8">The sequence shown here is derived from an EMBL/GenBank/DDBJ whole genome shotgun (WGS) entry which is preliminary data.</text>
</comment>
<accession>A0ABV9QAI7</accession>
<dbReference type="PROSITE" id="PS00216">
    <property type="entry name" value="SUGAR_TRANSPORT_1"/>
    <property type="match status" value="1"/>
</dbReference>
<sequence>MKRLLWWFLAVLVSVSAGCMLISGMLAFNTLRNTQKDVFNAKFSVAAQRAATAAEQAVALGMPLSDQSPLEAMLARETILEPAIAGFGIVSAQGQALLGQRPAHTTQPTLTLLEQPIRNDLGETIAKVALYYDTSARLQAEQQLRQRITTATWTALLGVCAATLVAGFALLRHIGTPHARRARPLITGGLRLSLTAMAALVLSLGMLWIGWQAHRAGQDLIQPDQLAKTAAIVRSSAGLIERGLAAGIPAQALVGLDAHTDRLRQENPEIASLSFIATTGHALYGAVPTATEKRLASTAPVTHAGIAVGELVVVLDPSILARLLQATLLDMVFLGAISLLMALELLALALGSRGARALASTEVRQQRLAHPEQQHTPWRTTSASSVRPALFLFMLSEELTRPFLPGWARQIAPEGQTLSPELLAGLPLVLFLATVALLQWPLASWSERRGRKPGFILGALLSATGLALAAATQHYGLFLAARLLSAAGFALVFVSGQGLVIDGSMPADRARSLAQFVRAILVAGLCGPSLGGLIADHWGVQTAFAICSVLALLVAAVAWMQLPPSTPAAPTAQERPSTNPTHTLGTVLRQPGLMTLLIGCALPAKLLLAALCFYLLPVYLQDTGHSSATIGRLQTIYPLTMVLLVPLAARLADRWGRRSLFVLMGGLLAGCSAMLAWPTGTSTTALALVLLGLGLGQSLSIAPQSALIADFARNAPAGQSAGILGLFRLVERGGSALGPATGAMLLTAWGFGPALACIGLLVLGGSVTYGWHLFQQPADTPPPQPAH</sequence>
<feature type="transmembrane region" description="Helical" evidence="6">
    <location>
        <begin position="593"/>
        <end position="616"/>
    </location>
</feature>
<dbReference type="InterPro" id="IPR020846">
    <property type="entry name" value="MFS_dom"/>
</dbReference>